<evidence type="ECO:0000313" key="2">
    <source>
        <dbReference type="EMBL" id="CAG5121260.1"/>
    </source>
</evidence>
<proteinExistence type="predicted"/>
<evidence type="ECO:0000313" key="3">
    <source>
        <dbReference type="Proteomes" id="UP000678393"/>
    </source>
</evidence>
<dbReference type="AlphaFoldDB" id="A0A8S3Z120"/>
<dbReference type="OrthoDB" id="6208431at2759"/>
<reference evidence="2" key="1">
    <citation type="submission" date="2021-04" db="EMBL/GenBank/DDBJ databases">
        <authorList>
            <consortium name="Molecular Ecology Group"/>
        </authorList>
    </citation>
    <scope>NUCLEOTIDE SEQUENCE</scope>
</reference>
<protein>
    <submittedName>
        <fullName evidence="2">Uncharacterized protein</fullName>
    </submittedName>
</protein>
<organism evidence="2 3">
    <name type="scientific">Candidula unifasciata</name>
    <dbReference type="NCBI Taxonomy" id="100452"/>
    <lineage>
        <taxon>Eukaryota</taxon>
        <taxon>Metazoa</taxon>
        <taxon>Spiralia</taxon>
        <taxon>Lophotrochozoa</taxon>
        <taxon>Mollusca</taxon>
        <taxon>Gastropoda</taxon>
        <taxon>Heterobranchia</taxon>
        <taxon>Euthyneura</taxon>
        <taxon>Panpulmonata</taxon>
        <taxon>Eupulmonata</taxon>
        <taxon>Stylommatophora</taxon>
        <taxon>Helicina</taxon>
        <taxon>Helicoidea</taxon>
        <taxon>Geomitridae</taxon>
        <taxon>Candidula</taxon>
    </lineage>
</organism>
<dbReference type="Proteomes" id="UP000678393">
    <property type="component" value="Unassembled WGS sequence"/>
</dbReference>
<dbReference type="EMBL" id="CAJHNH020001052">
    <property type="protein sequence ID" value="CAG5121260.1"/>
    <property type="molecule type" value="Genomic_DNA"/>
</dbReference>
<sequence>MARPGDQRILKDNRSSYNLIAHDHHVPQSPLFGPSPRRAQNYRPQVDEEVQAGGDIE</sequence>
<comment type="caution">
    <text evidence="2">The sequence shown here is derived from an EMBL/GenBank/DDBJ whole genome shotgun (WGS) entry which is preliminary data.</text>
</comment>
<feature type="region of interest" description="Disordered" evidence="1">
    <location>
        <begin position="25"/>
        <end position="57"/>
    </location>
</feature>
<evidence type="ECO:0000256" key="1">
    <source>
        <dbReference type="SAM" id="MobiDB-lite"/>
    </source>
</evidence>
<accession>A0A8S3Z120</accession>
<name>A0A8S3Z120_9EUPU</name>
<feature type="non-terminal residue" evidence="2">
    <location>
        <position position="57"/>
    </location>
</feature>
<gene>
    <name evidence="2" type="ORF">CUNI_LOCUS6818</name>
</gene>
<keyword evidence="3" id="KW-1185">Reference proteome</keyword>